<dbReference type="PANTHER" id="PTHR42776:SF27">
    <property type="entry name" value="DIPEPTIDYL PEPTIDASE FAMILY MEMBER 6"/>
    <property type="match status" value="1"/>
</dbReference>
<dbReference type="SUPFAM" id="SSF53474">
    <property type="entry name" value="alpha/beta-Hydrolases"/>
    <property type="match status" value="1"/>
</dbReference>
<evidence type="ECO:0000313" key="5">
    <source>
        <dbReference type="EMBL" id="GAL90708.1"/>
    </source>
</evidence>
<evidence type="ECO:0000259" key="3">
    <source>
        <dbReference type="Pfam" id="PF00326"/>
    </source>
</evidence>
<accession>A0A090W854</accession>
<keyword evidence="7" id="KW-1185">Reference proteome</keyword>
<dbReference type="GO" id="GO:0004252">
    <property type="term" value="F:serine-type endopeptidase activity"/>
    <property type="evidence" value="ECO:0007669"/>
    <property type="project" value="TreeGrafter"/>
</dbReference>
<sequence length="771" mass="87669">MLKMKNCILKLSSALLLFLSMITQVNAQDIEGSWKGTLSVQGMEMPLIFDITKEEDAYSSTMDSPSQGATGIPMDVTTFVDNTVTIKFNQAGIKFVATLKDNTLDGTFHQGGMEFPLSLSKTVKTLPGNTDLPTSDEALAELANWNPKNYKYSVADYFARPKARSFQFSPNGTYLSYREKDENSKSHVYVKNTETDEVTRVVEEKEELIRGYGWANDNRLIYVMDKGGNEDYHLFAVDIDGSNQKELTPFDGVKVNILNGLKEDKNHMIISMNKNNPQIFEPYKINIVTGELKQLYKNDDAANPINGYEFDKDGNLRGFAKLRDGVNIDMYYAEDGENYKLKKELSWKDYFSISSFNYATDYPHDAYVISNLDSDKAQVYLYDLKDDKVIEKLFSNENYDVSGLGLSRKRGYELDYFYYEGEKQVIVPVSKYYKKLHKKITSKFPGYNYSIPDVTDDESKYLVFIQSDKLYGTYYSYDAKTEEFKLLYNLMPNLVEKDMAEMRPITFTSRDGKTIHGYITLPEAALKGEKVPVIVNVHGGPQGIRDSWGFNPEAQLFASRGYATLQVNFRISGGYGREFLESGFKQIGRKAMDDVEDGLQYAIDQGWVDKDNAAIYGGSHGGYAVLRGLTKTPDLYACGVDYVGVSNLFTFMDSMPEYWKPYLKIVKEIWYDSDIPEEKAIMEEVSPVNHIDKIKKPLFVVQGANDPRVNINESDQIVSALRAKGVDVPYMVKYDEGHGFAKEENRIALYEAMMGFYAKHLKPEIKQPIKD</sequence>
<dbReference type="Gene3D" id="2.120.10.30">
    <property type="entry name" value="TolB, C-terminal domain"/>
    <property type="match status" value="1"/>
</dbReference>
<keyword evidence="1" id="KW-0378">Hydrolase</keyword>
<evidence type="ECO:0000313" key="6">
    <source>
        <dbReference type="Proteomes" id="UP000029646"/>
    </source>
</evidence>
<feature type="domain" description="Peptidase S9 prolyl oligopeptidase catalytic" evidence="3">
    <location>
        <begin position="548"/>
        <end position="762"/>
    </location>
</feature>
<name>A0A090W854_9FLAO</name>
<dbReference type="InterPro" id="IPR011042">
    <property type="entry name" value="6-blade_b-propeller_TolB-like"/>
</dbReference>
<keyword evidence="2" id="KW-0732">Signal</keyword>
<dbReference type="EMBL" id="BBNS01000040">
    <property type="protein sequence ID" value="GAL73106.1"/>
    <property type="molecule type" value="Genomic_DNA"/>
</dbReference>
<reference evidence="7" key="1">
    <citation type="journal article" date="2014" name="Genome Announc.">
        <title>Draft Genome Sequence of Marine Flavobacterium Jejuia pallidilutea Strain 11shimoA1 and Pigmentation Mutants.</title>
        <authorList>
            <person name="Takatani N."/>
            <person name="Nakanishi M."/>
            <person name="Meirelles P."/>
            <person name="Mino S."/>
            <person name="Suda W."/>
            <person name="Oshima K."/>
            <person name="Hattori M."/>
            <person name="Ohkuma M."/>
            <person name="Hosokawa M."/>
            <person name="Miyashita K."/>
            <person name="Thompson F.L."/>
            <person name="Niwa A."/>
            <person name="Sawabe T."/>
            <person name="Sawabe T."/>
        </authorList>
    </citation>
    <scope>NUCLEOTIDE SEQUENCE [LARGE SCALE GENOMIC DNA]</scope>
    <source>
        <strain evidence="7">JCM 19538</strain>
    </source>
</reference>
<dbReference type="PANTHER" id="PTHR42776">
    <property type="entry name" value="SERINE PEPTIDASE S9 FAMILY MEMBER"/>
    <property type="match status" value="1"/>
</dbReference>
<dbReference type="Gene3D" id="3.40.50.1820">
    <property type="entry name" value="alpha/beta hydrolase"/>
    <property type="match status" value="1"/>
</dbReference>
<evidence type="ECO:0000256" key="1">
    <source>
        <dbReference type="ARBA" id="ARBA00022801"/>
    </source>
</evidence>
<protein>
    <submittedName>
        <fullName evidence="4">Prolyl oligopeptidase family protein</fullName>
    </submittedName>
</protein>
<evidence type="ECO:0000313" key="7">
    <source>
        <dbReference type="Proteomes" id="UP000030184"/>
    </source>
</evidence>
<organism evidence="4 6">
    <name type="scientific">Jejuia pallidilutea</name>
    <dbReference type="NCBI Taxonomy" id="504487"/>
    <lineage>
        <taxon>Bacteria</taxon>
        <taxon>Pseudomonadati</taxon>
        <taxon>Bacteroidota</taxon>
        <taxon>Flavobacteriia</taxon>
        <taxon>Flavobacteriales</taxon>
        <taxon>Flavobacteriaceae</taxon>
        <taxon>Jejuia</taxon>
    </lineage>
</organism>
<dbReference type="EMBL" id="BBNY01000076">
    <property type="protein sequence ID" value="GAL90708.1"/>
    <property type="molecule type" value="Genomic_DNA"/>
</dbReference>
<feature type="chain" id="PRO_5010408379" evidence="2">
    <location>
        <begin position="28"/>
        <end position="771"/>
    </location>
</feature>
<evidence type="ECO:0000313" key="4">
    <source>
        <dbReference type="EMBL" id="GAL73106.1"/>
    </source>
</evidence>
<dbReference type="Proteomes" id="UP000029646">
    <property type="component" value="Unassembled WGS sequence"/>
</dbReference>
<dbReference type="Proteomes" id="UP000030184">
    <property type="component" value="Unassembled WGS sequence"/>
</dbReference>
<feature type="signal peptide" evidence="2">
    <location>
        <begin position="1"/>
        <end position="27"/>
    </location>
</feature>
<dbReference type="SUPFAM" id="SSF82171">
    <property type="entry name" value="DPP6 N-terminal domain-like"/>
    <property type="match status" value="1"/>
</dbReference>
<comment type="caution">
    <text evidence="4">The sequence shown here is derived from an EMBL/GenBank/DDBJ whole genome shotgun (WGS) entry which is preliminary data.</text>
</comment>
<gene>
    <name evidence="4" type="ORF">JCM19302_1220</name>
    <name evidence="5" type="ORF">JCM19538_473</name>
</gene>
<proteinExistence type="predicted"/>
<dbReference type="GO" id="GO:0006508">
    <property type="term" value="P:proteolysis"/>
    <property type="evidence" value="ECO:0007669"/>
    <property type="project" value="InterPro"/>
</dbReference>
<evidence type="ECO:0000256" key="2">
    <source>
        <dbReference type="SAM" id="SignalP"/>
    </source>
</evidence>
<dbReference type="AlphaFoldDB" id="A0A090W854"/>
<dbReference type="Pfam" id="PF00326">
    <property type="entry name" value="Peptidase_S9"/>
    <property type="match status" value="1"/>
</dbReference>
<dbReference type="InterPro" id="IPR029058">
    <property type="entry name" value="AB_hydrolase_fold"/>
</dbReference>
<dbReference type="InterPro" id="IPR001375">
    <property type="entry name" value="Peptidase_S9_cat"/>
</dbReference>